<dbReference type="GO" id="GO:0003700">
    <property type="term" value="F:DNA-binding transcription factor activity"/>
    <property type="evidence" value="ECO:0007669"/>
    <property type="project" value="TreeGrafter"/>
</dbReference>
<name>A0A146GA30_TERSA</name>
<dbReference type="GO" id="GO:0000976">
    <property type="term" value="F:transcription cis-regulatory region binding"/>
    <property type="evidence" value="ECO:0007669"/>
    <property type="project" value="TreeGrafter"/>
</dbReference>
<dbReference type="SUPFAM" id="SSF53822">
    <property type="entry name" value="Periplasmic binding protein-like I"/>
    <property type="match status" value="1"/>
</dbReference>
<organism evidence="5 6">
    <name type="scientific">Terrimicrobium sacchariphilum</name>
    <dbReference type="NCBI Taxonomy" id="690879"/>
    <lineage>
        <taxon>Bacteria</taxon>
        <taxon>Pseudomonadati</taxon>
        <taxon>Verrucomicrobiota</taxon>
        <taxon>Terrimicrobiia</taxon>
        <taxon>Terrimicrobiales</taxon>
        <taxon>Terrimicrobiaceae</taxon>
        <taxon>Terrimicrobium</taxon>
    </lineage>
</organism>
<evidence type="ECO:0000313" key="5">
    <source>
        <dbReference type="EMBL" id="GAT34291.1"/>
    </source>
</evidence>
<dbReference type="SMART" id="SM00354">
    <property type="entry name" value="HTH_LACI"/>
    <property type="match status" value="1"/>
</dbReference>
<evidence type="ECO:0000313" key="6">
    <source>
        <dbReference type="Proteomes" id="UP000076023"/>
    </source>
</evidence>
<dbReference type="EMBL" id="BDCO01000002">
    <property type="protein sequence ID" value="GAT34291.1"/>
    <property type="molecule type" value="Genomic_DNA"/>
</dbReference>
<dbReference type="InterPro" id="IPR028082">
    <property type="entry name" value="Peripla_BP_I"/>
</dbReference>
<keyword evidence="1" id="KW-0805">Transcription regulation</keyword>
<comment type="caution">
    <text evidence="5">The sequence shown here is derived from an EMBL/GenBank/DDBJ whole genome shotgun (WGS) entry which is preliminary data.</text>
</comment>
<dbReference type="Pfam" id="PF00356">
    <property type="entry name" value="LacI"/>
    <property type="match status" value="1"/>
</dbReference>
<feature type="domain" description="HTH lacI-type" evidence="4">
    <location>
        <begin position="36"/>
        <end position="90"/>
    </location>
</feature>
<gene>
    <name evidence="5" type="ORF">TSACC_22716</name>
</gene>
<dbReference type="PROSITE" id="PS50932">
    <property type="entry name" value="HTH_LACI_2"/>
    <property type="match status" value="1"/>
</dbReference>
<proteinExistence type="predicted"/>
<dbReference type="Pfam" id="PF13377">
    <property type="entry name" value="Peripla_BP_3"/>
    <property type="match status" value="1"/>
</dbReference>
<dbReference type="AlphaFoldDB" id="A0A146GA30"/>
<keyword evidence="6" id="KW-1185">Reference proteome</keyword>
<accession>A0A146GA30</accession>
<dbReference type="InterPro" id="IPR046335">
    <property type="entry name" value="LacI/GalR-like_sensor"/>
</dbReference>
<protein>
    <submittedName>
        <fullName evidence="5">LacI family transcriptional regulator</fullName>
    </submittedName>
</protein>
<sequence length="375" mass="42137">MAERSEVSRIDEADELVIFKRVKRPSSPAKSPGEIQSISDFATYLGLSYCTVSRALNGHPMVKAETRERILREMDAIGFRPNPFARSLRGQGLGLIGICVVGVNAPILSTKIFHLQKFLRDHNLRGLLEIAEDTQESELRVIEDFVRIRTEGIVLIYSCLPAATTRDSFTEIPFVHVDPQDMRQVPSVALDRPKAMTRLFDHLFELGHRRFALMGVSRKDRWRGPALERRAQEVGLDPDCCFEELPKFTKDSSISQGRALVERYLRNNPDPATAFIALDDVTAIGVTEGIRRLGYRVPEDFSVTGFDHLEIGQELTPSLTTIEQESQEMMDAVGKLLLQEISNKRSAPSLHLVEPRIVLGQSTGPVRSHRLHSLT</sequence>
<dbReference type="CDD" id="cd06267">
    <property type="entry name" value="PBP1_LacI_sugar_binding-like"/>
    <property type="match status" value="1"/>
</dbReference>
<evidence type="ECO:0000256" key="2">
    <source>
        <dbReference type="ARBA" id="ARBA00023125"/>
    </source>
</evidence>
<keyword evidence="3" id="KW-0804">Transcription</keyword>
<evidence type="ECO:0000259" key="4">
    <source>
        <dbReference type="PROSITE" id="PS50932"/>
    </source>
</evidence>
<dbReference type="PANTHER" id="PTHR30146">
    <property type="entry name" value="LACI-RELATED TRANSCRIPTIONAL REPRESSOR"/>
    <property type="match status" value="1"/>
</dbReference>
<dbReference type="CDD" id="cd01392">
    <property type="entry name" value="HTH_LacI"/>
    <property type="match status" value="1"/>
</dbReference>
<dbReference type="Gene3D" id="1.10.260.40">
    <property type="entry name" value="lambda repressor-like DNA-binding domains"/>
    <property type="match status" value="1"/>
</dbReference>
<evidence type="ECO:0000256" key="1">
    <source>
        <dbReference type="ARBA" id="ARBA00023015"/>
    </source>
</evidence>
<dbReference type="Proteomes" id="UP000076023">
    <property type="component" value="Unassembled WGS sequence"/>
</dbReference>
<dbReference type="InterPro" id="IPR000843">
    <property type="entry name" value="HTH_LacI"/>
</dbReference>
<dbReference type="InterPro" id="IPR010982">
    <property type="entry name" value="Lambda_DNA-bd_dom_sf"/>
</dbReference>
<dbReference type="InParanoid" id="A0A146GA30"/>
<evidence type="ECO:0000256" key="3">
    <source>
        <dbReference type="ARBA" id="ARBA00023163"/>
    </source>
</evidence>
<dbReference type="Gene3D" id="3.40.50.2300">
    <property type="match status" value="2"/>
</dbReference>
<dbReference type="PANTHER" id="PTHR30146:SF153">
    <property type="entry name" value="LACTOSE OPERON REPRESSOR"/>
    <property type="match status" value="1"/>
</dbReference>
<dbReference type="STRING" id="690879.TSACC_22716"/>
<reference evidence="6" key="1">
    <citation type="journal article" date="2017" name="Genome Announc.">
        <title>Draft Genome Sequence of Terrimicrobium sacchariphilum NM-5T, a Facultative Anaerobic Soil Bacterium of the Class Spartobacteria.</title>
        <authorList>
            <person name="Qiu Y.L."/>
            <person name="Tourlousse D.M."/>
            <person name="Matsuura N."/>
            <person name="Ohashi A."/>
            <person name="Sekiguchi Y."/>
        </authorList>
    </citation>
    <scope>NUCLEOTIDE SEQUENCE [LARGE SCALE GENOMIC DNA]</scope>
    <source>
        <strain evidence="6">NM-5</strain>
    </source>
</reference>
<keyword evidence="2" id="KW-0238">DNA-binding</keyword>
<dbReference type="SUPFAM" id="SSF47413">
    <property type="entry name" value="lambda repressor-like DNA-binding domains"/>
    <property type="match status" value="1"/>
</dbReference>